<dbReference type="AlphaFoldDB" id="A0A0K1QAW7"/>
<gene>
    <name evidence="1" type="ORF">AKJ09_09228</name>
</gene>
<dbReference type="KEGG" id="llu:AKJ09_09228"/>
<dbReference type="EMBL" id="CP012333">
    <property type="protein sequence ID" value="AKV02565.1"/>
    <property type="molecule type" value="Genomic_DNA"/>
</dbReference>
<dbReference type="STRING" id="1391654.AKJ09_09228"/>
<reference evidence="1 2" key="1">
    <citation type="submission" date="2015-08" db="EMBL/GenBank/DDBJ databases">
        <authorList>
            <person name="Babu N.S."/>
            <person name="Beckwith C.J."/>
            <person name="Beseler K.G."/>
            <person name="Brison A."/>
            <person name="Carone J.V."/>
            <person name="Caskin T.P."/>
            <person name="Diamond M."/>
            <person name="Durham M.E."/>
            <person name="Foxe J.M."/>
            <person name="Go M."/>
            <person name="Henderson B.A."/>
            <person name="Jones I.B."/>
            <person name="McGettigan J.A."/>
            <person name="Micheletti S.J."/>
            <person name="Nasrallah M.E."/>
            <person name="Ortiz D."/>
            <person name="Piller C.R."/>
            <person name="Privatt S.R."/>
            <person name="Schneider S.L."/>
            <person name="Sharp S."/>
            <person name="Smith T.C."/>
            <person name="Stanton J.D."/>
            <person name="Ullery H.E."/>
            <person name="Wilson R.J."/>
            <person name="Serrano M.G."/>
            <person name="Buck G."/>
            <person name="Lee V."/>
            <person name="Wang Y."/>
            <person name="Carvalho R."/>
            <person name="Voegtly L."/>
            <person name="Shi R."/>
            <person name="Duckworth R."/>
            <person name="Johnson A."/>
            <person name="Loviza R."/>
            <person name="Walstead R."/>
            <person name="Shah Z."/>
            <person name="Kiflezghi M."/>
            <person name="Wade K."/>
            <person name="Ball S.L."/>
            <person name="Bradley K.W."/>
            <person name="Asai D.J."/>
            <person name="Bowman C.A."/>
            <person name="Russell D.A."/>
            <person name="Pope W.H."/>
            <person name="Jacobs-Sera D."/>
            <person name="Hendrix R.W."/>
            <person name="Hatfull G.F."/>
        </authorList>
    </citation>
    <scope>NUCLEOTIDE SEQUENCE [LARGE SCALE GENOMIC DNA]</scope>
    <source>
        <strain evidence="1 2">DSM 27648</strain>
    </source>
</reference>
<organism evidence="1 2">
    <name type="scientific">Labilithrix luteola</name>
    <dbReference type="NCBI Taxonomy" id="1391654"/>
    <lineage>
        <taxon>Bacteria</taxon>
        <taxon>Pseudomonadati</taxon>
        <taxon>Myxococcota</taxon>
        <taxon>Polyangia</taxon>
        <taxon>Polyangiales</taxon>
        <taxon>Labilitrichaceae</taxon>
        <taxon>Labilithrix</taxon>
    </lineage>
</organism>
<keyword evidence="2" id="KW-1185">Reference proteome</keyword>
<proteinExistence type="predicted"/>
<accession>A0A0K1QAW7</accession>
<name>A0A0K1QAW7_9BACT</name>
<dbReference type="Proteomes" id="UP000064967">
    <property type="component" value="Chromosome"/>
</dbReference>
<sequence>MVAQTGGMVMQHFPVAANTCYELGIAWSYPATLNAHAGFENKENLQLGGRSAKIDAPAGVLHFCTDKLGSVLITLSSITPAGPIANAELLEYAVVVGSWSETPEQTAARRKEETEKAAATQAWMDANVARANAREEADRKERCHRCDEDYRACQVNASYRRSHPARGVSFTESCESKFTSCSFGGEMFDRRETGKKPCGDPPR</sequence>
<protein>
    <submittedName>
        <fullName evidence="1">Uncharacterized protein</fullName>
    </submittedName>
</protein>
<evidence type="ECO:0000313" key="1">
    <source>
        <dbReference type="EMBL" id="AKV02565.1"/>
    </source>
</evidence>
<evidence type="ECO:0000313" key="2">
    <source>
        <dbReference type="Proteomes" id="UP000064967"/>
    </source>
</evidence>